<comment type="caution">
    <text evidence="1">The sequence shown here is derived from an EMBL/GenBank/DDBJ whole genome shotgun (WGS) entry which is preliminary data.</text>
</comment>
<dbReference type="RefSeq" id="WP_105781939.1">
    <property type="nucleotide sequence ID" value="NZ_JAHPMX010000006.1"/>
</dbReference>
<name>A0AAP2HJW4_9BURK</name>
<protein>
    <submittedName>
        <fullName evidence="1">DUF4279 domain-containing protein</fullName>
    </submittedName>
</protein>
<dbReference type="EMBL" id="JAHPMX010000006">
    <property type="protein sequence ID" value="MBU9357531.1"/>
    <property type="molecule type" value="Genomic_DNA"/>
</dbReference>
<evidence type="ECO:0000313" key="1">
    <source>
        <dbReference type="EMBL" id="MBU9357531.1"/>
    </source>
</evidence>
<dbReference type="Pfam" id="PF14106">
    <property type="entry name" value="DUF4279"/>
    <property type="match status" value="1"/>
</dbReference>
<proteinExistence type="predicted"/>
<evidence type="ECO:0000313" key="2">
    <source>
        <dbReference type="Proteomes" id="UP001196915"/>
    </source>
</evidence>
<dbReference type="AlphaFoldDB" id="A0AAP2HJW4"/>
<gene>
    <name evidence="1" type="ORF">KTE52_14450</name>
</gene>
<accession>A0AAP2HJW4</accession>
<sequence length="138" mass="15717">MKKHQLAHASFSISGDDVVPSFWTEYFDVTPDTAVTKGDRVNDPTGQGRVITRRTGVWAVRSEDAIESDQLEPHLRYLVKHLSLPRPDLRELIESQGARVRIRCYWDNESGERVPDVPDDIRALIESIGGVVEIDEYR</sequence>
<dbReference type="Proteomes" id="UP001196915">
    <property type="component" value="Unassembled WGS sequence"/>
</dbReference>
<reference evidence="1" key="1">
    <citation type="submission" date="2021-06" db="EMBL/GenBank/DDBJ databases">
        <title>A collection of bacterial strains from the Burkholderia cepacia Research Laboratory and Repository.</title>
        <authorList>
            <person name="Lipuma J."/>
            <person name="Spilker T."/>
        </authorList>
    </citation>
    <scope>NUCLEOTIDE SEQUENCE</scope>
    <source>
        <strain evidence="1">AU37435</strain>
    </source>
</reference>
<dbReference type="InterPro" id="IPR025459">
    <property type="entry name" value="DUF4279"/>
</dbReference>
<organism evidence="1 2">
    <name type="scientific">Burkholderia multivorans</name>
    <dbReference type="NCBI Taxonomy" id="87883"/>
    <lineage>
        <taxon>Bacteria</taxon>
        <taxon>Pseudomonadati</taxon>
        <taxon>Pseudomonadota</taxon>
        <taxon>Betaproteobacteria</taxon>
        <taxon>Burkholderiales</taxon>
        <taxon>Burkholderiaceae</taxon>
        <taxon>Burkholderia</taxon>
        <taxon>Burkholderia cepacia complex</taxon>
    </lineage>
</organism>